<name>A0A5C4LKA8_9HYPH</name>
<dbReference type="AlphaFoldDB" id="A0A5C4LKA8"/>
<evidence type="ECO:0000313" key="3">
    <source>
        <dbReference type="Proteomes" id="UP000305267"/>
    </source>
</evidence>
<organism evidence="2 3">
    <name type="scientific">Methylobacterium terricola</name>
    <dbReference type="NCBI Taxonomy" id="2583531"/>
    <lineage>
        <taxon>Bacteria</taxon>
        <taxon>Pseudomonadati</taxon>
        <taxon>Pseudomonadota</taxon>
        <taxon>Alphaproteobacteria</taxon>
        <taxon>Hyphomicrobiales</taxon>
        <taxon>Methylobacteriaceae</taxon>
        <taxon>Methylobacterium</taxon>
    </lineage>
</organism>
<dbReference type="Proteomes" id="UP000305267">
    <property type="component" value="Unassembled WGS sequence"/>
</dbReference>
<sequence length="84" mass="9347">MMPHYRFRLKLYGQPLKDGAWLELENKQAALAKARQLAQAFLDFGDRSVPWTEAVVVVEDSDGSEVVHVPIGDLIGSGAETLRH</sequence>
<dbReference type="Pfam" id="PF21834">
    <property type="entry name" value="DUF6894"/>
    <property type="match status" value="1"/>
</dbReference>
<keyword evidence="3" id="KW-1185">Reference proteome</keyword>
<protein>
    <recommendedName>
        <fullName evidence="1">DUF6894 domain-containing protein</fullName>
    </recommendedName>
</protein>
<reference evidence="2 3" key="1">
    <citation type="submission" date="2019-06" db="EMBL/GenBank/DDBJ databases">
        <title>Genome of Methylobacterium sp. 17Sr1-39.</title>
        <authorList>
            <person name="Seo T."/>
        </authorList>
    </citation>
    <scope>NUCLEOTIDE SEQUENCE [LARGE SCALE GENOMIC DNA]</scope>
    <source>
        <strain evidence="2 3">17Sr1-39</strain>
    </source>
</reference>
<proteinExistence type="predicted"/>
<gene>
    <name evidence="2" type="ORF">FF100_11915</name>
</gene>
<accession>A0A5C4LKA8</accession>
<evidence type="ECO:0000313" key="2">
    <source>
        <dbReference type="EMBL" id="TNC13491.1"/>
    </source>
</evidence>
<comment type="caution">
    <text evidence="2">The sequence shown here is derived from an EMBL/GenBank/DDBJ whole genome shotgun (WGS) entry which is preliminary data.</text>
</comment>
<dbReference type="EMBL" id="VDDA01000004">
    <property type="protein sequence ID" value="TNC13491.1"/>
    <property type="molecule type" value="Genomic_DNA"/>
</dbReference>
<feature type="domain" description="DUF6894" evidence="1">
    <location>
        <begin position="4"/>
        <end position="71"/>
    </location>
</feature>
<dbReference type="InterPro" id="IPR054189">
    <property type="entry name" value="DUF6894"/>
</dbReference>
<evidence type="ECO:0000259" key="1">
    <source>
        <dbReference type="Pfam" id="PF21834"/>
    </source>
</evidence>